<keyword evidence="2" id="KW-1133">Transmembrane helix</keyword>
<dbReference type="Proteomes" id="UP000677305">
    <property type="component" value="Chromosome"/>
</dbReference>
<dbReference type="Pfam" id="PF03313">
    <property type="entry name" value="SDH_alpha"/>
    <property type="match status" value="1"/>
</dbReference>
<dbReference type="InterPro" id="IPR005130">
    <property type="entry name" value="Ser_deHydtase-like_asu"/>
</dbReference>
<keyword evidence="5" id="KW-1185">Reference proteome</keyword>
<evidence type="ECO:0000313" key="4">
    <source>
        <dbReference type="EMBL" id="QUH29073.1"/>
    </source>
</evidence>
<dbReference type="RefSeq" id="WP_212693210.1">
    <property type="nucleotide sequence ID" value="NZ_CP058561.1"/>
</dbReference>
<dbReference type="PANTHER" id="PTHR30501">
    <property type="entry name" value="UPF0597 PROTEIN YHAM"/>
    <property type="match status" value="1"/>
</dbReference>
<dbReference type="PIRSF" id="PIRSF006054">
    <property type="entry name" value="UCP006054"/>
    <property type="match status" value="1"/>
</dbReference>
<protein>
    <recommendedName>
        <fullName evidence="1">UPF0597 protein HYG85_09125</fullName>
    </recommendedName>
</protein>
<dbReference type="InterPro" id="IPR021144">
    <property type="entry name" value="UPF0597"/>
</dbReference>
<evidence type="ECO:0000256" key="1">
    <source>
        <dbReference type="HAMAP-Rule" id="MF_01845"/>
    </source>
</evidence>
<dbReference type="KEGG" id="vgu:HYG85_09125"/>
<evidence type="ECO:0000313" key="5">
    <source>
        <dbReference type="Proteomes" id="UP000677305"/>
    </source>
</evidence>
<feature type="domain" description="Serine dehydratase-like alpha subunit" evidence="3">
    <location>
        <begin position="183"/>
        <end position="417"/>
    </location>
</feature>
<proteinExistence type="inferred from homology"/>
<gene>
    <name evidence="4" type="ORF">HYG85_09125</name>
</gene>
<reference evidence="4 5" key="1">
    <citation type="submission" date="2020-07" db="EMBL/GenBank/DDBJ databases">
        <title>Vallitalea guaymasensis genome.</title>
        <authorList>
            <person name="Postec A."/>
        </authorList>
    </citation>
    <scope>NUCLEOTIDE SEQUENCE [LARGE SCALE GENOMIC DNA]</scope>
    <source>
        <strain evidence="4 5">Ra1766G1</strain>
    </source>
</reference>
<dbReference type="EMBL" id="CP058561">
    <property type="protein sequence ID" value="QUH29073.1"/>
    <property type="molecule type" value="Genomic_DNA"/>
</dbReference>
<evidence type="ECO:0000256" key="2">
    <source>
        <dbReference type="SAM" id="Phobius"/>
    </source>
</evidence>
<feature type="transmembrane region" description="Helical" evidence="2">
    <location>
        <begin position="307"/>
        <end position="328"/>
    </location>
</feature>
<comment type="similarity">
    <text evidence="1">Belongs to the UPF0597 family.</text>
</comment>
<organism evidence="4 5">
    <name type="scientific">Vallitalea guaymasensis</name>
    <dbReference type="NCBI Taxonomy" id="1185412"/>
    <lineage>
        <taxon>Bacteria</taxon>
        <taxon>Bacillati</taxon>
        <taxon>Bacillota</taxon>
        <taxon>Clostridia</taxon>
        <taxon>Lachnospirales</taxon>
        <taxon>Vallitaleaceae</taxon>
        <taxon>Vallitalea</taxon>
    </lineage>
</organism>
<sequence length="425" mass="45468">MCNVQSFIDLINKEVKPATGCTEPIAIALCVAKAKEVLDEDVEKIELLLSPNIIKNAMGVGIPGTSQVGIHIAAALGAIVGESKLGLEVLSKVKETHVNQANNIINENRIKIEVADKDCKLYIDATVIGKNNKAHVIIQGGHTDIVFISYNDDVIMDKLSEVVEVEDYKVAICIDSIYRFVLNTPFDEIKFILEGAIMNKKIALEGLNKEYGLKVGKTIEKNIQNKLIADDMKNYAIRLSAAASDARMAGCPLPVMTNSGSGNQGITATLPVVAVAEWLHKSEEELARALILSNLVAIHIKTNLGKLSALCGVIVAGIGAGCGMTYLLGGDIHNIKSTIKNMIGDVSGMICDGAKTGCALKVATVVEASFNSTILSLGDIEITKTEGIIDENIETCIKNLTCIGSKGMEETDKMILDIMISKSNK</sequence>
<dbReference type="AlphaFoldDB" id="A0A8J8MA05"/>
<accession>A0A8J8MA05</accession>
<dbReference type="GO" id="GO:0080146">
    <property type="term" value="F:L-cysteine desulfhydrase activity"/>
    <property type="evidence" value="ECO:0007669"/>
    <property type="project" value="TreeGrafter"/>
</dbReference>
<dbReference type="GO" id="GO:0019450">
    <property type="term" value="P:L-cysteine catabolic process to pyruvate"/>
    <property type="evidence" value="ECO:0007669"/>
    <property type="project" value="TreeGrafter"/>
</dbReference>
<name>A0A8J8MA05_9FIRM</name>
<evidence type="ECO:0000259" key="3">
    <source>
        <dbReference type="Pfam" id="PF03313"/>
    </source>
</evidence>
<keyword evidence="2" id="KW-0812">Transmembrane</keyword>
<dbReference type="PANTHER" id="PTHR30501:SF2">
    <property type="entry name" value="UPF0597 PROTEIN YHAM"/>
    <property type="match status" value="1"/>
</dbReference>
<keyword evidence="2" id="KW-0472">Membrane</keyword>
<dbReference type="HAMAP" id="MF_01845">
    <property type="entry name" value="UPF0597"/>
    <property type="match status" value="1"/>
</dbReference>